<feature type="domain" description="Major facilitator superfamily (MFS) profile" evidence="9">
    <location>
        <begin position="65"/>
        <end position="560"/>
    </location>
</feature>
<reference evidence="10" key="1">
    <citation type="submission" date="2022-07" db="EMBL/GenBank/DDBJ databases">
        <title>Fungi with potential for degradation of polypropylene.</title>
        <authorList>
            <person name="Gostincar C."/>
        </authorList>
    </citation>
    <scope>NUCLEOTIDE SEQUENCE</scope>
    <source>
        <strain evidence="10">EXF-13308</strain>
    </source>
</reference>
<evidence type="ECO:0000313" key="10">
    <source>
        <dbReference type="EMBL" id="KAJ9143020.1"/>
    </source>
</evidence>
<dbReference type="InterPro" id="IPR011701">
    <property type="entry name" value="MFS"/>
</dbReference>
<feature type="transmembrane region" description="Helical" evidence="8">
    <location>
        <begin position="259"/>
        <end position="284"/>
    </location>
</feature>
<feature type="transmembrane region" description="Helical" evidence="8">
    <location>
        <begin position="396"/>
        <end position="416"/>
    </location>
</feature>
<feature type="transmembrane region" description="Helical" evidence="8">
    <location>
        <begin position="325"/>
        <end position="351"/>
    </location>
</feature>
<name>A0AA38VHF9_9PEZI</name>
<feature type="transmembrane region" description="Helical" evidence="8">
    <location>
        <begin position="290"/>
        <end position="313"/>
    </location>
</feature>
<feature type="compositionally biased region" description="Polar residues" evidence="7">
    <location>
        <begin position="29"/>
        <end position="50"/>
    </location>
</feature>
<evidence type="ECO:0000256" key="2">
    <source>
        <dbReference type="ARBA" id="ARBA00007520"/>
    </source>
</evidence>
<evidence type="ECO:0000313" key="11">
    <source>
        <dbReference type="Proteomes" id="UP001174694"/>
    </source>
</evidence>
<evidence type="ECO:0000259" key="9">
    <source>
        <dbReference type="PROSITE" id="PS50850"/>
    </source>
</evidence>
<dbReference type="GO" id="GO:0005886">
    <property type="term" value="C:plasma membrane"/>
    <property type="evidence" value="ECO:0007669"/>
    <property type="project" value="TreeGrafter"/>
</dbReference>
<keyword evidence="6 8" id="KW-0472">Membrane</keyword>
<dbReference type="PANTHER" id="PTHR23501">
    <property type="entry name" value="MAJOR FACILITATOR SUPERFAMILY"/>
    <property type="match status" value="1"/>
</dbReference>
<evidence type="ECO:0000256" key="8">
    <source>
        <dbReference type="SAM" id="Phobius"/>
    </source>
</evidence>
<feature type="transmembrane region" description="Helical" evidence="8">
    <location>
        <begin position="155"/>
        <end position="176"/>
    </location>
</feature>
<accession>A0AA38VHF9</accession>
<evidence type="ECO:0000256" key="7">
    <source>
        <dbReference type="SAM" id="MobiDB-lite"/>
    </source>
</evidence>
<dbReference type="InterPro" id="IPR020846">
    <property type="entry name" value="MFS_dom"/>
</dbReference>
<feature type="transmembrane region" description="Helical" evidence="8">
    <location>
        <begin position="129"/>
        <end position="149"/>
    </location>
</feature>
<dbReference type="SUPFAM" id="SSF103473">
    <property type="entry name" value="MFS general substrate transporter"/>
    <property type="match status" value="1"/>
</dbReference>
<evidence type="ECO:0000256" key="3">
    <source>
        <dbReference type="ARBA" id="ARBA00022448"/>
    </source>
</evidence>
<feature type="region of interest" description="Disordered" evidence="7">
    <location>
        <begin position="1"/>
        <end position="50"/>
    </location>
</feature>
<dbReference type="PROSITE" id="PS50850">
    <property type="entry name" value="MFS"/>
    <property type="match status" value="1"/>
</dbReference>
<comment type="subcellular location">
    <subcellularLocation>
        <location evidence="1">Membrane</location>
        <topology evidence="1">Multi-pass membrane protein</topology>
    </subcellularLocation>
</comment>
<evidence type="ECO:0000256" key="4">
    <source>
        <dbReference type="ARBA" id="ARBA00022692"/>
    </source>
</evidence>
<gene>
    <name evidence="10" type="ORF">NKR23_g6738</name>
</gene>
<sequence length="560" mass="60502">MPARSSSEATHCPETQDSSDAEKADSPSEGAQTNSQNIAHITRADSSNKTNHQQRTIRGFRWFLVCVAIFSANLLYGLDTTISADIQASVSETFNNITQLGWLGYGFCLGSTVSILPLGKAFAVFDIKWVYITCLVMFAAGSALCGAAPSMTALIVGRVWAGSGGAGMYLGTLNIVSSTTGPREQAFYVALEGFVYGGGCILGPIVGGLFADSAATWRWGFYLNLIIFAVTSPIYLFTLPSLPRQADKSFIEKLKKLDWLGIILIAALYVCFVLAFSFGGVTWAWGDGRFIALVVLFCVFTAGFAITQHYSLFTTKENRLFPCEFLGNFQLILLFVTMACGGAALFVSVYYIPLYFLFVHGDSGTEAAVRLLPFVAFYVAAILACGYAMPRTGYHWVWYLVSGLFMTAGGAAMHAVDADSPSSYTYGFSLLLGLGLTVSQAGYSVATHIVKPGNAAEVIQFLNISQGSSQMLGLLIASAIYQNEAFNGMERLLYGQNYTEAQIRGAIAGSQSQILELMAPELRQRCLDVIVNTIQEEWILVISAGALLTVCACFLTKGRF</sequence>
<feature type="transmembrane region" description="Helical" evidence="8">
    <location>
        <begin position="217"/>
        <end position="238"/>
    </location>
</feature>
<feature type="transmembrane region" description="Helical" evidence="8">
    <location>
        <begin position="428"/>
        <end position="446"/>
    </location>
</feature>
<feature type="transmembrane region" description="Helical" evidence="8">
    <location>
        <begin position="371"/>
        <end position="389"/>
    </location>
</feature>
<feature type="transmembrane region" description="Helical" evidence="8">
    <location>
        <begin position="188"/>
        <end position="211"/>
    </location>
</feature>
<dbReference type="InterPro" id="IPR036259">
    <property type="entry name" value="MFS_trans_sf"/>
</dbReference>
<dbReference type="PANTHER" id="PTHR23501:SF12">
    <property type="entry name" value="MAJOR FACILITATOR SUPERFAMILY (MFS) PROFILE DOMAIN-CONTAINING PROTEIN-RELATED"/>
    <property type="match status" value="1"/>
</dbReference>
<feature type="transmembrane region" description="Helical" evidence="8">
    <location>
        <begin position="538"/>
        <end position="556"/>
    </location>
</feature>
<dbReference type="Proteomes" id="UP001174694">
    <property type="component" value="Unassembled WGS sequence"/>
</dbReference>
<protein>
    <submittedName>
        <fullName evidence="10">Efflux pump antibiotic resistance</fullName>
    </submittedName>
</protein>
<keyword evidence="11" id="KW-1185">Reference proteome</keyword>
<proteinExistence type="inferred from homology"/>
<dbReference type="EMBL" id="JANBVO010000020">
    <property type="protein sequence ID" value="KAJ9143020.1"/>
    <property type="molecule type" value="Genomic_DNA"/>
</dbReference>
<feature type="transmembrane region" description="Helical" evidence="8">
    <location>
        <begin position="97"/>
        <end position="117"/>
    </location>
</feature>
<evidence type="ECO:0000256" key="5">
    <source>
        <dbReference type="ARBA" id="ARBA00022989"/>
    </source>
</evidence>
<dbReference type="AlphaFoldDB" id="A0AA38VHF9"/>
<comment type="caution">
    <text evidence="10">The sequence shown here is derived from an EMBL/GenBank/DDBJ whole genome shotgun (WGS) entry which is preliminary data.</text>
</comment>
<dbReference type="GO" id="GO:0022857">
    <property type="term" value="F:transmembrane transporter activity"/>
    <property type="evidence" value="ECO:0007669"/>
    <property type="project" value="InterPro"/>
</dbReference>
<feature type="transmembrane region" description="Helical" evidence="8">
    <location>
        <begin position="458"/>
        <end position="481"/>
    </location>
</feature>
<dbReference type="Gene3D" id="1.20.1250.20">
    <property type="entry name" value="MFS general substrate transporter like domains"/>
    <property type="match status" value="2"/>
</dbReference>
<evidence type="ECO:0000256" key="6">
    <source>
        <dbReference type="ARBA" id="ARBA00023136"/>
    </source>
</evidence>
<organism evidence="10 11">
    <name type="scientific">Pleurostoma richardsiae</name>
    <dbReference type="NCBI Taxonomy" id="41990"/>
    <lineage>
        <taxon>Eukaryota</taxon>
        <taxon>Fungi</taxon>
        <taxon>Dikarya</taxon>
        <taxon>Ascomycota</taxon>
        <taxon>Pezizomycotina</taxon>
        <taxon>Sordariomycetes</taxon>
        <taxon>Sordariomycetidae</taxon>
        <taxon>Calosphaeriales</taxon>
        <taxon>Pleurostomataceae</taxon>
        <taxon>Pleurostoma</taxon>
    </lineage>
</organism>
<feature type="transmembrane region" description="Helical" evidence="8">
    <location>
        <begin position="59"/>
        <end position="77"/>
    </location>
</feature>
<feature type="compositionally biased region" description="Polar residues" evidence="7">
    <location>
        <begin position="1"/>
        <end position="18"/>
    </location>
</feature>
<keyword evidence="4 8" id="KW-0812">Transmembrane</keyword>
<dbReference type="Pfam" id="PF07690">
    <property type="entry name" value="MFS_1"/>
    <property type="match status" value="1"/>
</dbReference>
<comment type="similarity">
    <text evidence="2">Belongs to the major facilitator superfamily. TCR/Tet family.</text>
</comment>
<evidence type="ECO:0000256" key="1">
    <source>
        <dbReference type="ARBA" id="ARBA00004141"/>
    </source>
</evidence>
<keyword evidence="5 8" id="KW-1133">Transmembrane helix</keyword>
<keyword evidence="3" id="KW-0813">Transport</keyword>